<keyword evidence="5" id="KW-0732">Signal</keyword>
<keyword evidence="1 2" id="KW-1015">Disulfide bond</keyword>
<dbReference type="STRING" id="400682.A0A1X7U3J7"/>
<evidence type="ECO:0000313" key="9">
    <source>
        <dbReference type="Proteomes" id="UP000007879"/>
    </source>
</evidence>
<dbReference type="InterPro" id="IPR011009">
    <property type="entry name" value="Kinase-like_dom_sf"/>
</dbReference>
<dbReference type="InterPro" id="IPR050122">
    <property type="entry name" value="RTK"/>
</dbReference>
<keyword evidence="4" id="KW-0812">Transmembrane</keyword>
<dbReference type="Gene3D" id="1.10.510.10">
    <property type="entry name" value="Transferase(Phosphotransferase) domain 1"/>
    <property type="match status" value="1"/>
</dbReference>
<evidence type="ECO:0000256" key="2">
    <source>
        <dbReference type="PROSITE-ProRule" id="PRU00090"/>
    </source>
</evidence>
<dbReference type="GO" id="GO:0005886">
    <property type="term" value="C:plasma membrane"/>
    <property type="evidence" value="ECO:0007669"/>
    <property type="project" value="TreeGrafter"/>
</dbReference>
<feature type="domain" description="Protein kinase" evidence="6">
    <location>
        <begin position="304"/>
        <end position="557"/>
    </location>
</feature>
<feature type="disulfide bond" evidence="2">
    <location>
        <begin position="86"/>
        <end position="124"/>
    </location>
</feature>
<dbReference type="PROSITE" id="PS50011">
    <property type="entry name" value="PROTEIN_KINASE_DOM"/>
    <property type="match status" value="1"/>
</dbReference>
<feature type="compositionally biased region" description="Polar residues" evidence="3">
    <location>
        <begin position="772"/>
        <end position="784"/>
    </location>
</feature>
<dbReference type="GO" id="GO:0007169">
    <property type="term" value="P:cell surface receptor protein tyrosine kinase signaling pathway"/>
    <property type="evidence" value="ECO:0007669"/>
    <property type="project" value="TreeGrafter"/>
</dbReference>
<dbReference type="EnsemblMetazoa" id="XM_020000758.1">
    <property type="protein sequence ID" value="XP_019856317.1"/>
    <property type="gene ID" value="LOC109584863"/>
</dbReference>
<dbReference type="KEGG" id="aqu:109584863"/>
<dbReference type="PANTHER" id="PTHR24416:SF564">
    <property type="entry name" value="MACROPHAGE-STIMULATING PROTEIN RECEPTOR"/>
    <property type="match status" value="1"/>
</dbReference>
<organism evidence="8">
    <name type="scientific">Amphimedon queenslandica</name>
    <name type="common">Sponge</name>
    <dbReference type="NCBI Taxonomy" id="400682"/>
    <lineage>
        <taxon>Eukaryota</taxon>
        <taxon>Metazoa</taxon>
        <taxon>Porifera</taxon>
        <taxon>Demospongiae</taxon>
        <taxon>Heteroscleromorpha</taxon>
        <taxon>Haplosclerida</taxon>
        <taxon>Niphatidae</taxon>
        <taxon>Amphimedon</taxon>
    </lineage>
</organism>
<proteinExistence type="predicted"/>
<dbReference type="InterPro" id="IPR001245">
    <property type="entry name" value="Ser-Thr/Tyr_kinase_cat_dom"/>
</dbReference>
<feature type="region of interest" description="Disordered" evidence="3">
    <location>
        <begin position="770"/>
        <end position="792"/>
    </location>
</feature>
<dbReference type="EnsemblMetazoa" id="Aqu2.1.22243_001">
    <property type="protein sequence ID" value="Aqu2.1.22243_001"/>
    <property type="gene ID" value="Aqu2.1.22243"/>
</dbReference>
<evidence type="ECO:0000256" key="3">
    <source>
        <dbReference type="SAM" id="MobiDB-lite"/>
    </source>
</evidence>
<reference evidence="9" key="1">
    <citation type="journal article" date="2010" name="Nature">
        <title>The Amphimedon queenslandica genome and the evolution of animal complexity.</title>
        <authorList>
            <person name="Srivastava M."/>
            <person name="Simakov O."/>
            <person name="Chapman J."/>
            <person name="Fahey B."/>
            <person name="Gauthier M.E."/>
            <person name="Mitros T."/>
            <person name="Richards G.S."/>
            <person name="Conaco C."/>
            <person name="Dacre M."/>
            <person name="Hellsten U."/>
            <person name="Larroux C."/>
            <person name="Putnam N.H."/>
            <person name="Stanke M."/>
            <person name="Adamska M."/>
            <person name="Darling A."/>
            <person name="Degnan S.M."/>
            <person name="Oakley T.H."/>
            <person name="Plachetzki D.C."/>
            <person name="Zhai Y."/>
            <person name="Adamski M."/>
            <person name="Calcino A."/>
            <person name="Cummins S.F."/>
            <person name="Goodstein D.M."/>
            <person name="Harris C."/>
            <person name="Jackson D.J."/>
            <person name="Leys S.P."/>
            <person name="Shu S."/>
            <person name="Woodcroft B.J."/>
            <person name="Vervoort M."/>
            <person name="Kosik K.S."/>
            <person name="Manning G."/>
            <person name="Degnan B.M."/>
            <person name="Rokhsar D.S."/>
        </authorList>
    </citation>
    <scope>NUCLEOTIDE SEQUENCE [LARGE SCALE GENOMIC DNA]</scope>
</reference>
<evidence type="ECO:0000259" key="6">
    <source>
        <dbReference type="PROSITE" id="PS50011"/>
    </source>
</evidence>
<feature type="transmembrane region" description="Helical" evidence="4">
    <location>
        <begin position="198"/>
        <end position="224"/>
    </location>
</feature>
<evidence type="ECO:0000256" key="4">
    <source>
        <dbReference type="SAM" id="Phobius"/>
    </source>
</evidence>
<reference evidence="8" key="2">
    <citation type="submission" date="2017-05" db="UniProtKB">
        <authorList>
            <consortium name="EnsemblMetazoa"/>
        </authorList>
    </citation>
    <scope>IDENTIFICATION</scope>
</reference>
<sequence>MMIGKGLFVLLLLLLICATVKCQGNSSQDTSFCQPYNLALDPCGFKPRNRSYYLPNGTDQNFQSSVEILGIISRALDNNNEGELKCSSYVIPLFCHYLFPPCNNESLPMQLCYNTCFNLTSGPCSSQWNELYQLANTSNTLRWFLRDLDCSRTYYNANYADNRTCWNAETDINMTITSEPPASTTSTLNGGKHYQEDLLIIIVTLLMTFEAVLLLIFIAATLIIGRMVCKRRKGASHTFANLNQSSTVNFPLRPTGTLARLVQNISTNSDTMLQSHRMLLENIPNPYKAVLSEYTDNILQADKLQMNTFLADGPCTEVYQGNYCEPQPHNTCVTHFVAVKRFKVADDSTLVCKYLKQLLRLNKATHLNVLKLVGVAYGPKDNVLIAYPYFSEHNLLSYLRKLRLDSKKITDVEKLVDLMHQISKGMNAMARKGLVYGMLSVQTCLIDSEGTVVVGDLSYYSLVNCVKINLPPPEMEIQGSESTEASDVWSFGLTAWQILTLGEPLPENKDELRKPGTCPDSLFELIQWCLESNPKKRPIFSKIVLEIDSMRNSEEFRAEVAARSKLENAWNCTQEYLVLIPENEPISEYQYSAITAQGGSSSSKRSSAIPRQSSSHEDHTVLPRSLAPASPFSDGHQHMNGHLRSSIVQVRQLDTEDDEGYVDVKVTPQPPKSPKPLPSPPKSSSPLRSSPNRSVPLLKNVPSGAKPLPLTPKPMFPTAKPLPEIPTLKPLLLKQTSLESNGHSVPSFERSNSESNEYYNIHFRPAAKKLTNRLSESTSPTHNYSPVPVVTH</sequence>
<feature type="compositionally biased region" description="Pro residues" evidence="3">
    <location>
        <begin position="668"/>
        <end position="683"/>
    </location>
</feature>
<evidence type="ECO:0008006" key="10">
    <source>
        <dbReference type="Google" id="ProtNLM"/>
    </source>
</evidence>
<dbReference type="GO" id="GO:0016477">
    <property type="term" value="P:cell migration"/>
    <property type="evidence" value="ECO:0007669"/>
    <property type="project" value="TreeGrafter"/>
</dbReference>
<dbReference type="Proteomes" id="UP000007879">
    <property type="component" value="Unassembled WGS sequence"/>
</dbReference>
<feature type="compositionally biased region" description="Low complexity" evidence="3">
    <location>
        <begin position="684"/>
        <end position="698"/>
    </location>
</feature>
<dbReference type="GO" id="GO:0043235">
    <property type="term" value="C:receptor complex"/>
    <property type="evidence" value="ECO:0007669"/>
    <property type="project" value="TreeGrafter"/>
</dbReference>
<dbReference type="Gene3D" id="3.30.200.20">
    <property type="entry name" value="Phosphorylase Kinase, domain 1"/>
    <property type="match status" value="1"/>
</dbReference>
<dbReference type="InterPro" id="IPR036790">
    <property type="entry name" value="Frizzled_dom_sf"/>
</dbReference>
<dbReference type="PROSITE" id="PS50038">
    <property type="entry name" value="FZ"/>
    <property type="match status" value="1"/>
</dbReference>
<feature type="compositionally biased region" description="Low complexity" evidence="3">
    <location>
        <begin position="597"/>
        <end position="613"/>
    </location>
</feature>
<feature type="chain" id="PRO_5010875428" description="Protein kinase domain-containing protein" evidence="5">
    <location>
        <begin position="23"/>
        <end position="792"/>
    </location>
</feature>
<name>A0A1X7U3J7_AMPQE</name>
<dbReference type="SUPFAM" id="SSF56112">
    <property type="entry name" value="Protein kinase-like (PK-like)"/>
    <property type="match status" value="1"/>
</dbReference>
<dbReference type="InParanoid" id="A0A1X7U3J7"/>
<evidence type="ECO:0000256" key="5">
    <source>
        <dbReference type="SAM" id="SignalP"/>
    </source>
</evidence>
<feature type="region of interest" description="Disordered" evidence="3">
    <location>
        <begin position="597"/>
        <end position="639"/>
    </location>
</feature>
<feature type="domain" description="FZ" evidence="7">
    <location>
        <begin position="28"/>
        <end position="168"/>
    </location>
</feature>
<dbReference type="Gene3D" id="1.10.2000.10">
    <property type="entry name" value="Frizzled cysteine-rich domain"/>
    <property type="match status" value="1"/>
</dbReference>
<keyword evidence="9" id="KW-1185">Reference proteome</keyword>
<keyword evidence="4" id="KW-0472">Membrane</keyword>
<dbReference type="eggNOG" id="KOG1095">
    <property type="taxonomic scope" value="Eukaryota"/>
</dbReference>
<dbReference type="AlphaFoldDB" id="A0A1X7U3J7"/>
<evidence type="ECO:0000256" key="1">
    <source>
        <dbReference type="ARBA" id="ARBA00023157"/>
    </source>
</evidence>
<dbReference type="InterPro" id="IPR020067">
    <property type="entry name" value="Frizzled_dom"/>
</dbReference>
<feature type="signal peptide" evidence="5">
    <location>
        <begin position="1"/>
        <end position="22"/>
    </location>
</feature>
<dbReference type="GO" id="GO:0005524">
    <property type="term" value="F:ATP binding"/>
    <property type="evidence" value="ECO:0007669"/>
    <property type="project" value="InterPro"/>
</dbReference>
<dbReference type="PANTHER" id="PTHR24416">
    <property type="entry name" value="TYROSINE-PROTEIN KINASE RECEPTOR"/>
    <property type="match status" value="1"/>
</dbReference>
<gene>
    <name evidence="8" type="primary">109584863</name>
</gene>
<feature type="region of interest" description="Disordered" evidence="3">
    <location>
        <begin position="662"/>
        <end position="713"/>
    </location>
</feature>
<dbReference type="InterPro" id="IPR000719">
    <property type="entry name" value="Prot_kinase_dom"/>
</dbReference>
<dbReference type="Pfam" id="PF07714">
    <property type="entry name" value="PK_Tyr_Ser-Thr"/>
    <property type="match status" value="1"/>
</dbReference>
<dbReference type="OrthoDB" id="4062651at2759"/>
<dbReference type="GO" id="GO:0004714">
    <property type="term" value="F:transmembrane receptor protein tyrosine kinase activity"/>
    <property type="evidence" value="ECO:0007669"/>
    <property type="project" value="TreeGrafter"/>
</dbReference>
<accession>A0A1X7U3J7</accession>
<evidence type="ECO:0000313" key="8">
    <source>
        <dbReference type="EnsemblMetazoa" id="Aqu2.1.22243_001"/>
    </source>
</evidence>
<keyword evidence="4" id="KW-1133">Transmembrane helix</keyword>
<comment type="caution">
    <text evidence="2">Lacks conserved residue(s) required for the propagation of feature annotation.</text>
</comment>
<evidence type="ECO:0000259" key="7">
    <source>
        <dbReference type="PROSITE" id="PS50038"/>
    </source>
</evidence>
<protein>
    <recommendedName>
        <fullName evidence="10">Protein kinase domain-containing protein</fullName>
    </recommendedName>
</protein>